<evidence type="ECO:0000313" key="2">
    <source>
        <dbReference type="EMBL" id="GBM11871.1"/>
    </source>
</evidence>
<dbReference type="AlphaFoldDB" id="A0A4Y2D885"/>
<feature type="non-terminal residue" evidence="1">
    <location>
        <position position="73"/>
    </location>
</feature>
<protein>
    <submittedName>
        <fullName evidence="1">Uncharacterized protein</fullName>
    </submittedName>
</protein>
<dbReference type="EMBL" id="BGPR01165544">
    <property type="protein sequence ID" value="GBM11785.1"/>
    <property type="molecule type" value="Genomic_DNA"/>
</dbReference>
<comment type="caution">
    <text evidence="1">The sequence shown here is derived from an EMBL/GenBank/DDBJ whole genome shotgun (WGS) entry which is preliminary data.</text>
</comment>
<reference evidence="1 4" key="1">
    <citation type="journal article" date="2019" name="Sci. Rep.">
        <title>Orb-weaving spider Araneus ventricosus genome elucidates the spidroin gene catalogue.</title>
        <authorList>
            <person name="Kono N."/>
            <person name="Nakamura H."/>
            <person name="Ohtoshi R."/>
            <person name="Moran D.A.P."/>
            <person name="Shinohara A."/>
            <person name="Yoshida Y."/>
            <person name="Fujiwara M."/>
            <person name="Mori M."/>
            <person name="Tomita M."/>
            <person name="Arakawa K."/>
        </authorList>
    </citation>
    <scope>NUCLEOTIDE SEQUENCE [LARGE SCALE GENOMIC DNA]</scope>
</reference>
<dbReference type="EMBL" id="BGPR01165564">
    <property type="protein sequence ID" value="GBM11871.1"/>
    <property type="molecule type" value="Genomic_DNA"/>
</dbReference>
<keyword evidence="4" id="KW-1185">Reference proteome</keyword>
<accession>A0A4Y2D885</accession>
<evidence type="ECO:0000313" key="3">
    <source>
        <dbReference type="EMBL" id="GBM11885.1"/>
    </source>
</evidence>
<name>A0A4Y2D885_ARAVE</name>
<dbReference type="Proteomes" id="UP000499080">
    <property type="component" value="Unassembled WGS sequence"/>
</dbReference>
<evidence type="ECO:0000313" key="1">
    <source>
        <dbReference type="EMBL" id="GBM11785.1"/>
    </source>
</evidence>
<evidence type="ECO:0000313" key="4">
    <source>
        <dbReference type="Proteomes" id="UP000499080"/>
    </source>
</evidence>
<proteinExistence type="predicted"/>
<organism evidence="1 4">
    <name type="scientific">Araneus ventricosus</name>
    <name type="common">Orbweaver spider</name>
    <name type="synonym">Epeira ventricosa</name>
    <dbReference type="NCBI Taxonomy" id="182803"/>
    <lineage>
        <taxon>Eukaryota</taxon>
        <taxon>Metazoa</taxon>
        <taxon>Ecdysozoa</taxon>
        <taxon>Arthropoda</taxon>
        <taxon>Chelicerata</taxon>
        <taxon>Arachnida</taxon>
        <taxon>Araneae</taxon>
        <taxon>Araneomorphae</taxon>
        <taxon>Entelegynae</taxon>
        <taxon>Araneoidea</taxon>
        <taxon>Araneidae</taxon>
        <taxon>Araneus</taxon>
    </lineage>
</organism>
<gene>
    <name evidence="1" type="ORF">AVEN_13613_1</name>
    <name evidence="2" type="ORF">AVEN_175104_1</name>
    <name evidence="3" type="ORF">AVEN_206832_1</name>
</gene>
<sequence length="73" mass="8200">MIGCKHHLLRRIQKYEGQYGSYSIEIPVQNQPQDFVHCRSYVWNARLKFLRLGSISGAAPSAPSLVKTVPSGI</sequence>
<dbReference type="EMBL" id="BGPR01165567">
    <property type="protein sequence ID" value="GBM11885.1"/>
    <property type="molecule type" value="Genomic_DNA"/>
</dbReference>